<dbReference type="InterPro" id="IPR019734">
    <property type="entry name" value="TPR_rpt"/>
</dbReference>
<comment type="caution">
    <text evidence="4">The sequence shown here is derived from an EMBL/GenBank/DDBJ whole genome shotgun (WGS) entry which is preliminary data.</text>
</comment>
<dbReference type="Gene3D" id="1.25.40.10">
    <property type="entry name" value="Tetratricopeptide repeat domain"/>
    <property type="match status" value="2"/>
</dbReference>
<sequence>MEAELVALATAGATALVQQMATDGWAGARERMTRFLARRGAASPESIESDLETAQGELTAARREDDEETAERLQAEWRNRLRRALRADPAAAGELSALLAELGDGTDDPVGQAPGPRIGTAFGGEVRARSAVQAGEIGSLTQHLHFHGSPDAYGPDGLAGPVGAAGRGGPASGGATAGRAELAGRTGLAGAVAVLEHQLPLEEEPFENRDTEREAVLRTLEERQRSSPPARPLTVVFSGVSGIGKTALAVRLAHELKPRFRTRYVDLDEWRTAGSLDLAAVLKHLLSRLGVAESWIPAEYRRLVRLYEERTQGARLALVLDNAWSADEITTLLPVSAESVVLIAARERLPALEARGALGLALGPLSHEHGMELLRRITAPVRPDEPDRSLTRLARVCDGFPVALRAAGTLLYERPGRRAERLAADLAAQLEQRGLPVVEAVWNATYGGLAAPAARLYRLLPDHPGYDITPEAAAALIGTDVDEAADALDDLTAAGLLSPSPSPPRGPGRSVLRGLLRAHAARCAAGHGDPAESREGLLRLLVWYRRQAERADRAIAEGRLRRAEPVPEQPYGADVPFDSYVPFESRTSGPTAEASGAAARRWLDTERKALYGFVRIAVELGEDDHAWALCEALWKHYEDQHNHDDAIRAFELGRDAALRCERPDALIRMRCQLAQALWKTGRAHEADQETEHAVRSAESVEAGTVLHASALEFRGKFLAWRGEPDRAVEYFERSRAIHRARGNAYGVLLLGFLLGRSLRAAGRPAEAEPEMVATCRLAREQRHDRMAARATAELGRVHRAAGDVDRAVTVLGEALVLEARRGSTYDEAALHEELADLAEERDDRATAREHRTRARELRQSAGVAAAPDA</sequence>
<dbReference type="InterPro" id="IPR011990">
    <property type="entry name" value="TPR-like_helical_dom_sf"/>
</dbReference>
<reference evidence="4 5" key="1">
    <citation type="journal article" date="2019" name="Int. J. Syst. Evol. Microbiol.">
        <title>The Global Catalogue of Microorganisms (GCM) 10K type strain sequencing project: providing services to taxonomists for standard genome sequencing and annotation.</title>
        <authorList>
            <consortium name="The Broad Institute Genomics Platform"/>
            <consortium name="The Broad Institute Genome Sequencing Center for Infectious Disease"/>
            <person name="Wu L."/>
            <person name="Ma J."/>
        </authorList>
    </citation>
    <scope>NUCLEOTIDE SEQUENCE [LARGE SCALE GENOMIC DNA]</scope>
    <source>
        <strain evidence="4 5">JCM 12696</strain>
    </source>
</reference>
<feature type="domain" description="AAA+ ATPase" evidence="3">
    <location>
        <begin position="231"/>
        <end position="364"/>
    </location>
</feature>
<feature type="repeat" description="TPR" evidence="1">
    <location>
        <begin position="788"/>
        <end position="821"/>
    </location>
</feature>
<evidence type="ECO:0000256" key="2">
    <source>
        <dbReference type="SAM" id="MobiDB-lite"/>
    </source>
</evidence>
<dbReference type="SUPFAM" id="SSF52540">
    <property type="entry name" value="P-loop containing nucleoside triphosphate hydrolases"/>
    <property type="match status" value="1"/>
</dbReference>
<dbReference type="EMBL" id="BAAAKV010000016">
    <property type="protein sequence ID" value="GAA1165190.1"/>
    <property type="molecule type" value="Genomic_DNA"/>
</dbReference>
<evidence type="ECO:0000256" key="1">
    <source>
        <dbReference type="PROSITE-ProRule" id="PRU00339"/>
    </source>
</evidence>
<dbReference type="Gene3D" id="3.40.50.300">
    <property type="entry name" value="P-loop containing nucleotide triphosphate hydrolases"/>
    <property type="match status" value="1"/>
</dbReference>
<dbReference type="InterPro" id="IPR027417">
    <property type="entry name" value="P-loop_NTPase"/>
</dbReference>
<dbReference type="PANTHER" id="PTHR47691:SF3">
    <property type="entry name" value="HTH-TYPE TRANSCRIPTIONAL REGULATOR RV0890C-RELATED"/>
    <property type="match status" value="1"/>
</dbReference>
<dbReference type="Proteomes" id="UP001501371">
    <property type="component" value="Unassembled WGS sequence"/>
</dbReference>
<keyword evidence="1" id="KW-0802">TPR repeat</keyword>
<gene>
    <name evidence="4" type="ORF">GCM10009654_22620</name>
</gene>
<dbReference type="PROSITE" id="PS50005">
    <property type="entry name" value="TPR"/>
    <property type="match status" value="1"/>
</dbReference>
<feature type="compositionally biased region" description="Basic and acidic residues" evidence="2">
    <location>
        <begin position="841"/>
        <end position="858"/>
    </location>
</feature>
<evidence type="ECO:0000313" key="4">
    <source>
        <dbReference type="EMBL" id="GAA1165190.1"/>
    </source>
</evidence>
<organism evidence="4 5">
    <name type="scientific">Streptomyces hebeiensis</name>
    <dbReference type="NCBI Taxonomy" id="229486"/>
    <lineage>
        <taxon>Bacteria</taxon>
        <taxon>Bacillati</taxon>
        <taxon>Actinomycetota</taxon>
        <taxon>Actinomycetes</taxon>
        <taxon>Kitasatosporales</taxon>
        <taxon>Streptomycetaceae</taxon>
        <taxon>Streptomyces</taxon>
    </lineage>
</organism>
<feature type="region of interest" description="Disordered" evidence="2">
    <location>
        <begin position="840"/>
        <end position="869"/>
    </location>
</feature>
<evidence type="ECO:0000259" key="3">
    <source>
        <dbReference type="SMART" id="SM00382"/>
    </source>
</evidence>
<evidence type="ECO:0000313" key="5">
    <source>
        <dbReference type="Proteomes" id="UP001501371"/>
    </source>
</evidence>
<dbReference type="InterPro" id="IPR003593">
    <property type="entry name" value="AAA+_ATPase"/>
</dbReference>
<dbReference type="RefSeq" id="WP_344273952.1">
    <property type="nucleotide sequence ID" value="NZ_BAAAKV010000016.1"/>
</dbReference>
<accession>A0ABN1URY3</accession>
<protein>
    <recommendedName>
        <fullName evidence="3">AAA+ ATPase domain-containing protein</fullName>
    </recommendedName>
</protein>
<proteinExistence type="predicted"/>
<dbReference type="PANTHER" id="PTHR47691">
    <property type="entry name" value="REGULATOR-RELATED"/>
    <property type="match status" value="1"/>
</dbReference>
<dbReference type="SUPFAM" id="SSF48452">
    <property type="entry name" value="TPR-like"/>
    <property type="match status" value="2"/>
</dbReference>
<name>A0ABN1URY3_9ACTN</name>
<keyword evidence="5" id="KW-1185">Reference proteome</keyword>
<dbReference type="PRINTS" id="PR00364">
    <property type="entry name" value="DISEASERSIST"/>
</dbReference>
<dbReference type="SMART" id="SM00382">
    <property type="entry name" value="AAA"/>
    <property type="match status" value="1"/>
</dbReference>